<name>A0AAV8YID3_9CUCU</name>
<gene>
    <name evidence="2" type="ORF">NQ314_007830</name>
</gene>
<proteinExistence type="predicted"/>
<dbReference type="AlphaFoldDB" id="A0AAV8YID3"/>
<sequence length="438" mass="52672">MRSFKDLMRSRSRSLSPEREQHFKRREIKSRNYRRADSFNRRSPSPEEYSRRGDRRSPPRKPAYPKNWTEYKQLNLTVVKDEELKLKIFPKQKYSQHELVSRFINFTTPSPLIESFKSLSVEDKYENIPVSFMRYQPNNKILQSRQWYSKAWKKTSDAECKILENSVGLSFLQNYSDEEEENETEEIVICSSTKENDLKEITLPEETLPVKKIVEISEPQAKRDISIDANLALEQMFKQVKPRENIDDLRQEEKSEEFKRQQQNELKQTRKAIRELEEELERRKAIKTEEEAKERKKLRKRRKKKGKKKQESSSEEEEESPRKKKKKNKSKKKKHVEDESNSSEDEKKKKKHRRAGKYKKEKVKKKKEKSKKEETQMKEHKGTKKDDEPEEDPKDDNKKKKRKSNNDSISLDDKNELSTLEKPKKKQEVKKEKREECR</sequence>
<feature type="compositionally biased region" description="Basic and acidic residues" evidence="1">
    <location>
        <begin position="250"/>
        <end position="262"/>
    </location>
</feature>
<feature type="compositionally biased region" description="Basic residues" evidence="1">
    <location>
        <begin position="348"/>
        <end position="369"/>
    </location>
</feature>
<feature type="compositionally biased region" description="Basic and acidic residues" evidence="1">
    <location>
        <begin position="370"/>
        <end position="387"/>
    </location>
</feature>
<protein>
    <submittedName>
        <fullName evidence="2">Uncharacterized protein</fullName>
    </submittedName>
</protein>
<feature type="compositionally biased region" description="Basic and acidic residues" evidence="1">
    <location>
        <begin position="34"/>
        <end position="57"/>
    </location>
</feature>
<feature type="compositionally biased region" description="Basic residues" evidence="1">
    <location>
        <begin position="322"/>
        <end position="334"/>
    </location>
</feature>
<evidence type="ECO:0000313" key="3">
    <source>
        <dbReference type="Proteomes" id="UP001162156"/>
    </source>
</evidence>
<keyword evidence="3" id="KW-1185">Reference proteome</keyword>
<feature type="compositionally biased region" description="Basic and acidic residues" evidence="1">
    <location>
        <begin position="280"/>
        <end position="294"/>
    </location>
</feature>
<dbReference type="Proteomes" id="UP001162156">
    <property type="component" value="Unassembled WGS sequence"/>
</dbReference>
<accession>A0AAV8YID3</accession>
<feature type="compositionally biased region" description="Basic and acidic residues" evidence="1">
    <location>
        <begin position="429"/>
        <end position="438"/>
    </location>
</feature>
<feature type="region of interest" description="Disordered" evidence="1">
    <location>
        <begin position="1"/>
        <end position="66"/>
    </location>
</feature>
<feature type="region of interest" description="Disordered" evidence="1">
    <location>
        <begin position="280"/>
        <end position="438"/>
    </location>
</feature>
<feature type="compositionally biased region" description="Basic residues" evidence="1">
    <location>
        <begin position="22"/>
        <end position="33"/>
    </location>
</feature>
<feature type="compositionally biased region" description="Basic residues" evidence="1">
    <location>
        <begin position="295"/>
        <end position="308"/>
    </location>
</feature>
<comment type="caution">
    <text evidence="2">The sequence shown here is derived from an EMBL/GenBank/DDBJ whole genome shotgun (WGS) entry which is preliminary data.</text>
</comment>
<dbReference type="EMBL" id="JANEYF010002166">
    <property type="protein sequence ID" value="KAJ8950604.1"/>
    <property type="molecule type" value="Genomic_DNA"/>
</dbReference>
<feature type="region of interest" description="Disordered" evidence="1">
    <location>
        <begin position="250"/>
        <end position="269"/>
    </location>
</feature>
<feature type="compositionally biased region" description="Basic and acidic residues" evidence="1">
    <location>
        <begin position="411"/>
        <end position="422"/>
    </location>
</feature>
<organism evidence="2 3">
    <name type="scientific">Rhamnusium bicolor</name>
    <dbReference type="NCBI Taxonomy" id="1586634"/>
    <lineage>
        <taxon>Eukaryota</taxon>
        <taxon>Metazoa</taxon>
        <taxon>Ecdysozoa</taxon>
        <taxon>Arthropoda</taxon>
        <taxon>Hexapoda</taxon>
        <taxon>Insecta</taxon>
        <taxon>Pterygota</taxon>
        <taxon>Neoptera</taxon>
        <taxon>Endopterygota</taxon>
        <taxon>Coleoptera</taxon>
        <taxon>Polyphaga</taxon>
        <taxon>Cucujiformia</taxon>
        <taxon>Chrysomeloidea</taxon>
        <taxon>Cerambycidae</taxon>
        <taxon>Lepturinae</taxon>
        <taxon>Rhagiini</taxon>
        <taxon>Rhamnusium</taxon>
    </lineage>
</organism>
<reference evidence="2" key="1">
    <citation type="journal article" date="2023" name="Insect Mol. Biol.">
        <title>Genome sequencing provides insights into the evolution of gene families encoding plant cell wall-degrading enzymes in longhorned beetles.</title>
        <authorList>
            <person name="Shin N.R."/>
            <person name="Okamura Y."/>
            <person name="Kirsch R."/>
            <person name="Pauchet Y."/>
        </authorList>
    </citation>
    <scope>NUCLEOTIDE SEQUENCE</scope>
    <source>
        <strain evidence="2">RBIC_L_NR</strain>
    </source>
</reference>
<evidence type="ECO:0000313" key="2">
    <source>
        <dbReference type="EMBL" id="KAJ8950604.1"/>
    </source>
</evidence>
<evidence type="ECO:0000256" key="1">
    <source>
        <dbReference type="SAM" id="MobiDB-lite"/>
    </source>
</evidence>